<organism evidence="1 2">
    <name type="scientific">Umezawaea tangerina</name>
    <dbReference type="NCBI Taxonomy" id="84725"/>
    <lineage>
        <taxon>Bacteria</taxon>
        <taxon>Bacillati</taxon>
        <taxon>Actinomycetota</taxon>
        <taxon>Actinomycetes</taxon>
        <taxon>Pseudonocardiales</taxon>
        <taxon>Pseudonocardiaceae</taxon>
        <taxon>Umezawaea</taxon>
    </lineage>
</organism>
<comment type="caution">
    <text evidence="1">The sequence shown here is derived from an EMBL/GenBank/DDBJ whole genome shotgun (WGS) entry which is preliminary data.</text>
</comment>
<protein>
    <submittedName>
        <fullName evidence="1">Uncharacterized protein DUF664</fullName>
    </submittedName>
</protein>
<dbReference type="Gene3D" id="1.20.120.450">
    <property type="entry name" value="dinb family like domain"/>
    <property type="match status" value="1"/>
</dbReference>
<dbReference type="Pfam" id="PF04978">
    <property type="entry name" value="MST"/>
    <property type="match status" value="1"/>
</dbReference>
<evidence type="ECO:0000313" key="2">
    <source>
        <dbReference type="Proteomes" id="UP000239494"/>
    </source>
</evidence>
<keyword evidence="2" id="KW-1185">Reference proteome</keyword>
<dbReference type="InterPro" id="IPR034660">
    <property type="entry name" value="DinB/YfiT-like"/>
</dbReference>
<dbReference type="Proteomes" id="UP000239494">
    <property type="component" value="Unassembled WGS sequence"/>
</dbReference>
<dbReference type="SUPFAM" id="SSF109854">
    <property type="entry name" value="DinB/YfiT-like putative metalloenzymes"/>
    <property type="match status" value="1"/>
</dbReference>
<reference evidence="1 2" key="1">
    <citation type="submission" date="2018-03" db="EMBL/GenBank/DDBJ databases">
        <title>Genomic Encyclopedia of Archaeal and Bacterial Type Strains, Phase II (KMG-II): from individual species to whole genera.</title>
        <authorList>
            <person name="Goeker M."/>
        </authorList>
    </citation>
    <scope>NUCLEOTIDE SEQUENCE [LARGE SCALE GENOMIC DNA]</scope>
    <source>
        <strain evidence="1 2">DSM 44720</strain>
    </source>
</reference>
<dbReference type="EMBL" id="PVTF01000003">
    <property type="protein sequence ID" value="PRY43985.1"/>
    <property type="molecule type" value="Genomic_DNA"/>
</dbReference>
<accession>A0A2T0TE87</accession>
<name>A0A2T0TE87_9PSEU</name>
<evidence type="ECO:0000313" key="1">
    <source>
        <dbReference type="EMBL" id="PRY43985.1"/>
    </source>
</evidence>
<dbReference type="AlphaFoldDB" id="A0A2T0TE87"/>
<sequence>MPSFVPPVPDERTALLGYLDKQRVGLRNAVRGLDDEQLAKVPSASALSLGGLLKHVTRSERRWVQAGLAGLPLPGLWPIVDFESDFVLTATDTAEFLLADYAACARETEDVLSGVADLGAPCALPEAAHWSARWVLLHVIEETARHGGHADIIRESLDGRTAGTLDAP</sequence>
<gene>
    <name evidence="1" type="ORF">CLV43_103736</name>
</gene>
<proteinExistence type="predicted"/>
<dbReference type="RefSeq" id="WP_106187474.1">
    <property type="nucleotide sequence ID" value="NZ_PVTF01000003.1"/>
</dbReference>
<dbReference type="OrthoDB" id="4548523at2"/>
<dbReference type="InterPro" id="IPR007061">
    <property type="entry name" value="MST-like"/>
</dbReference>